<dbReference type="GO" id="GO:0016491">
    <property type="term" value="F:oxidoreductase activity"/>
    <property type="evidence" value="ECO:0007669"/>
    <property type="project" value="UniProtKB-KW"/>
</dbReference>
<organism evidence="3">
    <name type="scientific">Trichophyton rubrum CBS 288.86</name>
    <dbReference type="NCBI Taxonomy" id="1215330"/>
    <lineage>
        <taxon>Eukaryota</taxon>
        <taxon>Fungi</taxon>
        <taxon>Dikarya</taxon>
        <taxon>Ascomycota</taxon>
        <taxon>Pezizomycotina</taxon>
        <taxon>Eurotiomycetes</taxon>
        <taxon>Eurotiomycetidae</taxon>
        <taxon>Onygenales</taxon>
        <taxon>Arthrodermataceae</taxon>
        <taxon>Trichophyton</taxon>
    </lineage>
</organism>
<evidence type="ECO:0000313" key="3">
    <source>
        <dbReference type="EMBL" id="EZF49029.1"/>
    </source>
</evidence>
<reference evidence="3" key="1">
    <citation type="submission" date="2014-02" db="EMBL/GenBank/DDBJ databases">
        <title>The Genome Sequence of Trichophyton rubrum (morphotype fischeri) CBS 288.86.</title>
        <authorList>
            <consortium name="The Broad Institute Genomics Platform"/>
            <person name="Cuomo C.A."/>
            <person name="White T.C."/>
            <person name="Graser Y."/>
            <person name="Martinez-Rossi N."/>
            <person name="Heitman J."/>
            <person name="Young S.K."/>
            <person name="Zeng Q."/>
            <person name="Gargeya S."/>
            <person name="Abouelleil A."/>
            <person name="Alvarado L."/>
            <person name="Chapman S.B."/>
            <person name="Gainer-Dewar J."/>
            <person name="Goldberg J."/>
            <person name="Griggs A."/>
            <person name="Gujja S."/>
            <person name="Hansen M."/>
            <person name="Howarth C."/>
            <person name="Imamovic A."/>
            <person name="Larimer J."/>
            <person name="Martinez D."/>
            <person name="Murphy C."/>
            <person name="Pearson M.D."/>
            <person name="Persinoti G."/>
            <person name="Poon T."/>
            <person name="Priest M."/>
            <person name="Roberts A.D."/>
            <person name="Saif S."/>
            <person name="Shea T.D."/>
            <person name="Sykes S.N."/>
            <person name="Wortman J."/>
            <person name="Nusbaum C."/>
            <person name="Birren B."/>
        </authorList>
    </citation>
    <scope>NUCLEOTIDE SEQUENCE [LARGE SCALE GENOMIC DNA]</scope>
    <source>
        <strain evidence="3">CBS 288.86</strain>
    </source>
</reference>
<dbReference type="Proteomes" id="UP000023758">
    <property type="component" value="Unassembled WGS sequence"/>
</dbReference>
<protein>
    <submittedName>
        <fullName evidence="3">Uncharacterized protein</fullName>
    </submittedName>
</protein>
<dbReference type="PANTHER" id="PTHR42901">
    <property type="entry name" value="ALCOHOL DEHYDROGENASE"/>
    <property type="match status" value="1"/>
</dbReference>
<dbReference type="InterPro" id="IPR036291">
    <property type="entry name" value="NAD(P)-bd_dom_sf"/>
</dbReference>
<dbReference type="PANTHER" id="PTHR42901:SF1">
    <property type="entry name" value="ALCOHOL DEHYDROGENASE"/>
    <property type="match status" value="1"/>
</dbReference>
<evidence type="ECO:0000256" key="2">
    <source>
        <dbReference type="ARBA" id="ARBA00023002"/>
    </source>
</evidence>
<dbReference type="AlphaFoldDB" id="A0A022VSU8"/>
<dbReference type="OrthoDB" id="1933717at2759"/>
<dbReference type="InterPro" id="IPR002347">
    <property type="entry name" value="SDR_fam"/>
</dbReference>
<dbReference type="Gene3D" id="3.40.50.720">
    <property type="entry name" value="NAD(P)-binding Rossmann-like Domain"/>
    <property type="match status" value="1"/>
</dbReference>
<accession>A0A022VSU8</accession>
<gene>
    <name evidence="3" type="ORF">H103_07338</name>
</gene>
<dbReference type="EMBL" id="KK207910">
    <property type="protein sequence ID" value="EZF49029.1"/>
    <property type="molecule type" value="Genomic_DNA"/>
</dbReference>
<dbReference type="PRINTS" id="PR00081">
    <property type="entry name" value="GDHRDH"/>
</dbReference>
<dbReference type="Pfam" id="PF00106">
    <property type="entry name" value="adh_short"/>
    <property type="match status" value="1"/>
</dbReference>
<evidence type="ECO:0000256" key="1">
    <source>
        <dbReference type="ARBA" id="ARBA00006484"/>
    </source>
</evidence>
<proteinExistence type="inferred from homology"/>
<dbReference type="CDD" id="cd05233">
    <property type="entry name" value="SDR_c"/>
    <property type="match status" value="1"/>
</dbReference>
<comment type="similarity">
    <text evidence="1">Belongs to the short-chain dehydrogenases/reductases (SDR) family.</text>
</comment>
<dbReference type="HOGENOM" id="CLU_010194_8_2_1"/>
<keyword evidence="2" id="KW-0560">Oxidoreductase</keyword>
<name>A0A022VSU8_TRIRU</name>
<dbReference type="SUPFAM" id="SSF51735">
    <property type="entry name" value="NAD(P)-binding Rossmann-fold domains"/>
    <property type="match status" value="1"/>
</dbReference>
<sequence>MITFTPTQHKAVYPAINASQPELSQAGRTILITGASYGIGFAAVQGFASASAARIILLARQRDSLASACERLRAQNPSFQGELMTYVCDIGDAIRVAQVWDDLNQKSIAVDVLVVNACDPGTEATLDAIPLQLAWRAFEVNVRGNLDMVQRFVQQGKTADFGGRTRALINISSRLAHDHDSSVGYGSYACSKIAFTSMIQHLATEVPVEQIQILNVHPGEVYTEGLQRLCEKDSWPSWDEASLPENYIVWAASPAASFLHGRFVWASWDVTELKNCEALTDGKPENKDLLKLGVNGVAFTLPSAAVLLS</sequence>